<organism evidence="17 18">
    <name type="scientific">Propioniciclava tarda</name>
    <dbReference type="NCBI Taxonomy" id="433330"/>
    <lineage>
        <taxon>Bacteria</taxon>
        <taxon>Bacillati</taxon>
        <taxon>Actinomycetota</taxon>
        <taxon>Actinomycetes</taxon>
        <taxon>Propionibacteriales</taxon>
        <taxon>Propionibacteriaceae</taxon>
        <taxon>Propioniciclava</taxon>
    </lineage>
</organism>
<keyword evidence="7 14" id="KW-0963">Cytoplasm</keyword>
<keyword evidence="18" id="KW-1185">Reference proteome</keyword>
<evidence type="ECO:0000259" key="16">
    <source>
        <dbReference type="Pfam" id="PF00485"/>
    </source>
</evidence>
<evidence type="ECO:0000256" key="12">
    <source>
        <dbReference type="ARBA" id="ARBA00022993"/>
    </source>
</evidence>
<dbReference type="InterPro" id="IPR027417">
    <property type="entry name" value="P-loop_NTPase"/>
</dbReference>
<evidence type="ECO:0000256" key="15">
    <source>
        <dbReference type="RuleBase" id="RU003530"/>
    </source>
</evidence>
<proteinExistence type="inferred from homology"/>
<comment type="catalytic activity">
    <reaction evidence="1 14 15">
        <text>(R)-pantothenate + ATP = (R)-4'-phosphopantothenate + ADP + H(+)</text>
        <dbReference type="Rhea" id="RHEA:16373"/>
        <dbReference type="ChEBI" id="CHEBI:10986"/>
        <dbReference type="ChEBI" id="CHEBI:15378"/>
        <dbReference type="ChEBI" id="CHEBI:29032"/>
        <dbReference type="ChEBI" id="CHEBI:30616"/>
        <dbReference type="ChEBI" id="CHEBI:456216"/>
        <dbReference type="EC" id="2.7.1.33"/>
    </reaction>
</comment>
<evidence type="ECO:0000256" key="5">
    <source>
        <dbReference type="ARBA" id="ARBA00012102"/>
    </source>
</evidence>
<dbReference type="PIRSF" id="PIRSF000545">
    <property type="entry name" value="Pantothenate_kin"/>
    <property type="match status" value="1"/>
</dbReference>
<evidence type="ECO:0000313" key="17">
    <source>
        <dbReference type="EMBL" id="TBT92188.1"/>
    </source>
</evidence>
<evidence type="ECO:0000256" key="4">
    <source>
        <dbReference type="ARBA" id="ARBA00006087"/>
    </source>
</evidence>
<dbReference type="NCBIfam" id="TIGR00554">
    <property type="entry name" value="panK_bact"/>
    <property type="match status" value="1"/>
</dbReference>
<feature type="binding site" evidence="14">
    <location>
        <begin position="97"/>
        <end position="104"/>
    </location>
    <ligand>
        <name>ATP</name>
        <dbReference type="ChEBI" id="CHEBI:30616"/>
    </ligand>
</feature>
<evidence type="ECO:0000256" key="2">
    <source>
        <dbReference type="ARBA" id="ARBA00004496"/>
    </source>
</evidence>
<dbReference type="Proteomes" id="UP000291933">
    <property type="component" value="Unassembled WGS sequence"/>
</dbReference>
<accession>A0A4Q9KHY0</accession>
<feature type="domain" description="Phosphoribulokinase/uridine kinase" evidence="16">
    <location>
        <begin position="92"/>
        <end position="248"/>
    </location>
</feature>
<comment type="caution">
    <text evidence="17">The sequence shown here is derived from an EMBL/GenBank/DDBJ whole genome shotgun (WGS) entry which is preliminary data.</text>
</comment>
<evidence type="ECO:0000256" key="13">
    <source>
        <dbReference type="ARBA" id="ARBA00032866"/>
    </source>
</evidence>
<evidence type="ECO:0000256" key="11">
    <source>
        <dbReference type="ARBA" id="ARBA00022840"/>
    </source>
</evidence>
<dbReference type="CDD" id="cd02025">
    <property type="entry name" value="PanK"/>
    <property type="match status" value="1"/>
</dbReference>
<dbReference type="SUPFAM" id="SSF52540">
    <property type="entry name" value="P-loop containing nucleoside triphosphate hydrolases"/>
    <property type="match status" value="1"/>
</dbReference>
<dbReference type="AlphaFoldDB" id="A0A4Q9KHY0"/>
<keyword evidence="12 14" id="KW-0173">Coenzyme A biosynthesis</keyword>
<evidence type="ECO:0000256" key="14">
    <source>
        <dbReference type="HAMAP-Rule" id="MF_00215"/>
    </source>
</evidence>
<dbReference type="GO" id="GO:0005524">
    <property type="term" value="F:ATP binding"/>
    <property type="evidence" value="ECO:0007669"/>
    <property type="project" value="UniProtKB-UniRule"/>
</dbReference>
<sequence>MAEPLRASDPYGPYVSRTRGEWARLSQSLPVQVTEEMVRAARSSQDTIDVDQVLQVYAPLTELISLYVRHTGDLYSTTHDFLDLQEQRTPFVIGVAGSVSVGKSTTSRLLKELLAQTPGHPHVDLVTTDGFLYPNAVLEERGLMSRKGFPESYDRAALLRFVMDVKSGAAEVTAPVYSHLIYDIVPDEHVVVRRPQILIVEGLNVLQPPRRRRDGVLPLAVSDFFDFSVYVDASVANLRTWYIERFMTLRRTAFADPDSFFRRFAELDDAEAVATAGNIWDMINGPNLESNIAPTRGRATVILRKDANHDIEWIRIRKV</sequence>
<evidence type="ECO:0000256" key="6">
    <source>
        <dbReference type="ARBA" id="ARBA00015080"/>
    </source>
</evidence>
<evidence type="ECO:0000256" key="10">
    <source>
        <dbReference type="ARBA" id="ARBA00022777"/>
    </source>
</evidence>
<dbReference type="GO" id="GO:0015937">
    <property type="term" value="P:coenzyme A biosynthetic process"/>
    <property type="evidence" value="ECO:0007669"/>
    <property type="project" value="UniProtKB-UniRule"/>
</dbReference>
<reference evidence="17 18" key="1">
    <citation type="submission" date="2019-01" db="EMBL/GenBank/DDBJ databases">
        <title>Lactibacter flavus gen. nov., sp. nov., a novel bacterium of the family Propionibacteriaceae isolated from raw milk and dairy products.</title>
        <authorList>
            <person name="Huptas C."/>
            <person name="Wenning M."/>
            <person name="Breitenwieser F."/>
            <person name="Doll E."/>
            <person name="Von Neubeck M."/>
            <person name="Busse H.-J."/>
            <person name="Scherer S."/>
        </authorList>
    </citation>
    <scope>NUCLEOTIDE SEQUENCE [LARGE SCALE GENOMIC DNA]</scope>
    <source>
        <strain evidence="17 18">DSM 22130</strain>
    </source>
</reference>
<comment type="pathway">
    <text evidence="3 14 15">Cofactor biosynthesis; coenzyme A biosynthesis; CoA from (R)-pantothenate: step 1/5.</text>
</comment>
<keyword evidence="11 14" id="KW-0067">ATP-binding</keyword>
<evidence type="ECO:0000256" key="8">
    <source>
        <dbReference type="ARBA" id="ARBA00022679"/>
    </source>
</evidence>
<keyword evidence="8 14" id="KW-0808">Transferase</keyword>
<dbReference type="EMBL" id="SDMR01000021">
    <property type="protein sequence ID" value="TBT92188.1"/>
    <property type="molecule type" value="Genomic_DNA"/>
</dbReference>
<dbReference type="HAMAP" id="MF_00215">
    <property type="entry name" value="Pantothen_kinase_1"/>
    <property type="match status" value="1"/>
</dbReference>
<comment type="subcellular location">
    <subcellularLocation>
        <location evidence="2 14 15">Cytoplasm</location>
    </subcellularLocation>
</comment>
<dbReference type="Gene3D" id="3.40.50.300">
    <property type="entry name" value="P-loop containing nucleotide triphosphate hydrolases"/>
    <property type="match status" value="1"/>
</dbReference>
<comment type="similarity">
    <text evidence="4 14 15">Belongs to the prokaryotic pantothenate kinase family.</text>
</comment>
<dbReference type="UniPathway" id="UPA00241">
    <property type="reaction ID" value="UER00352"/>
</dbReference>
<name>A0A4Q9KHY0_PROTD</name>
<evidence type="ECO:0000256" key="7">
    <source>
        <dbReference type="ARBA" id="ARBA00022490"/>
    </source>
</evidence>
<dbReference type="OrthoDB" id="1550976at2"/>
<dbReference type="GO" id="GO:0005737">
    <property type="term" value="C:cytoplasm"/>
    <property type="evidence" value="ECO:0007669"/>
    <property type="project" value="UniProtKB-SubCell"/>
</dbReference>
<dbReference type="PANTHER" id="PTHR10285">
    <property type="entry name" value="URIDINE KINASE"/>
    <property type="match status" value="1"/>
</dbReference>
<keyword evidence="9 14" id="KW-0547">Nucleotide-binding</keyword>
<keyword evidence="10 14" id="KW-0418">Kinase</keyword>
<dbReference type="GO" id="GO:0004594">
    <property type="term" value="F:pantothenate kinase activity"/>
    <property type="evidence" value="ECO:0007669"/>
    <property type="project" value="UniProtKB-UniRule"/>
</dbReference>
<gene>
    <name evidence="14" type="primary">coaA</name>
    <name evidence="17" type="ORF">ET996_13115</name>
</gene>
<dbReference type="InterPro" id="IPR006083">
    <property type="entry name" value="PRK/URK"/>
</dbReference>
<dbReference type="Pfam" id="PF00485">
    <property type="entry name" value="PRK"/>
    <property type="match status" value="1"/>
</dbReference>
<dbReference type="RefSeq" id="WP_131173014.1">
    <property type="nucleotide sequence ID" value="NZ_FXTL01000022.1"/>
</dbReference>
<dbReference type="InterPro" id="IPR004566">
    <property type="entry name" value="PanK"/>
</dbReference>
<dbReference type="EC" id="2.7.1.33" evidence="5 14"/>
<evidence type="ECO:0000256" key="9">
    <source>
        <dbReference type="ARBA" id="ARBA00022741"/>
    </source>
</evidence>
<protein>
    <recommendedName>
        <fullName evidence="6 14">Pantothenate kinase</fullName>
        <ecNumber evidence="5 14">2.7.1.33</ecNumber>
    </recommendedName>
    <alternativeName>
        <fullName evidence="13 14">Pantothenic acid kinase</fullName>
    </alternativeName>
</protein>
<evidence type="ECO:0000256" key="1">
    <source>
        <dbReference type="ARBA" id="ARBA00001206"/>
    </source>
</evidence>
<evidence type="ECO:0000256" key="3">
    <source>
        <dbReference type="ARBA" id="ARBA00005225"/>
    </source>
</evidence>
<evidence type="ECO:0000313" key="18">
    <source>
        <dbReference type="Proteomes" id="UP000291933"/>
    </source>
</evidence>